<proteinExistence type="predicted"/>
<name>A0A6M3KE20_9ZZZZ</name>
<evidence type="ECO:0000313" key="1">
    <source>
        <dbReference type="EMBL" id="QJA79795.1"/>
    </source>
</evidence>
<dbReference type="EMBL" id="MT144795">
    <property type="protein sequence ID" value="QJH99534.1"/>
    <property type="molecule type" value="Genomic_DNA"/>
</dbReference>
<organism evidence="1">
    <name type="scientific">viral metagenome</name>
    <dbReference type="NCBI Taxonomy" id="1070528"/>
    <lineage>
        <taxon>unclassified sequences</taxon>
        <taxon>metagenomes</taxon>
        <taxon>organismal metagenomes</taxon>
    </lineage>
</organism>
<gene>
    <name evidence="1" type="ORF">MM415A00828_0017</name>
    <name evidence="2" type="ORF">MM415B04605_0004</name>
    <name evidence="3" type="ORF">TM448B01616_0014</name>
</gene>
<dbReference type="AlphaFoldDB" id="A0A6M3KE20"/>
<accession>A0A6M3KE20</accession>
<dbReference type="EMBL" id="MT143075">
    <property type="protein sequence ID" value="QJA92536.1"/>
    <property type="molecule type" value="Genomic_DNA"/>
</dbReference>
<dbReference type="EMBL" id="MT142395">
    <property type="protein sequence ID" value="QJA79795.1"/>
    <property type="molecule type" value="Genomic_DNA"/>
</dbReference>
<evidence type="ECO:0000313" key="3">
    <source>
        <dbReference type="EMBL" id="QJH99534.1"/>
    </source>
</evidence>
<evidence type="ECO:0000313" key="2">
    <source>
        <dbReference type="EMBL" id="QJA92536.1"/>
    </source>
</evidence>
<reference evidence="1" key="1">
    <citation type="submission" date="2020-03" db="EMBL/GenBank/DDBJ databases">
        <title>The deep terrestrial virosphere.</title>
        <authorList>
            <person name="Holmfeldt K."/>
            <person name="Nilsson E."/>
            <person name="Simone D."/>
            <person name="Lopez-Fernandez M."/>
            <person name="Wu X."/>
            <person name="de Brujin I."/>
            <person name="Lundin D."/>
            <person name="Andersson A."/>
            <person name="Bertilsson S."/>
            <person name="Dopson M."/>
        </authorList>
    </citation>
    <scope>NUCLEOTIDE SEQUENCE</scope>
    <source>
        <strain evidence="1">MM415A00828</strain>
        <strain evidence="2">MM415B04605</strain>
        <strain evidence="3">TM448B01616</strain>
    </source>
</reference>
<protein>
    <submittedName>
        <fullName evidence="1">Uncharacterized protein</fullName>
    </submittedName>
</protein>
<sequence>MMEDQVRVLAEEIVEGIGYKTVDMVEVLVDFGIIVLERFSAKYMVSKLKGEL</sequence>